<keyword evidence="1" id="KW-0479">Metal-binding</keyword>
<dbReference type="PANTHER" id="PTHR44080:SF1">
    <property type="entry name" value="E3 UBIQUITIN-PROTEIN LIGASE COP1"/>
    <property type="match status" value="1"/>
</dbReference>
<evidence type="ECO:0000313" key="9">
    <source>
        <dbReference type="EMBL" id="QBK46737.1"/>
    </source>
</evidence>
<feature type="region of interest" description="Disordered" evidence="7">
    <location>
        <begin position="287"/>
        <end position="338"/>
    </location>
</feature>
<feature type="compositionally biased region" description="Pro residues" evidence="7">
    <location>
        <begin position="1307"/>
        <end position="1321"/>
    </location>
</feature>
<reference evidence="9" key="1">
    <citation type="submission" date="2018-07" db="EMBL/GenBank/DDBJ databases">
        <authorList>
            <person name="Kianianmomeni A."/>
            <person name="Razeghi J."/>
        </authorList>
    </citation>
    <scope>NUCLEOTIDE SEQUENCE</scope>
</reference>
<feature type="repeat" description="WD" evidence="5">
    <location>
        <begin position="1273"/>
        <end position="1307"/>
    </location>
</feature>
<evidence type="ECO:0000259" key="8">
    <source>
        <dbReference type="PROSITE" id="PS50089"/>
    </source>
</evidence>
<feature type="region of interest" description="Disordered" evidence="7">
    <location>
        <begin position="350"/>
        <end position="369"/>
    </location>
</feature>
<dbReference type="InterPro" id="IPR042755">
    <property type="entry name" value="COP1"/>
</dbReference>
<dbReference type="InterPro" id="IPR036322">
    <property type="entry name" value="WD40_repeat_dom_sf"/>
</dbReference>
<dbReference type="PROSITE" id="PS50089">
    <property type="entry name" value="ZF_RING_2"/>
    <property type="match status" value="1"/>
</dbReference>
<dbReference type="Pfam" id="PF00400">
    <property type="entry name" value="WD40"/>
    <property type="match status" value="2"/>
</dbReference>
<dbReference type="Gene3D" id="3.30.40.10">
    <property type="entry name" value="Zinc/RING finger domain, C3HC4 (zinc finger)"/>
    <property type="match status" value="1"/>
</dbReference>
<feature type="region of interest" description="Disordered" evidence="7">
    <location>
        <begin position="1305"/>
        <end position="1328"/>
    </location>
</feature>
<dbReference type="GO" id="GO:0061630">
    <property type="term" value="F:ubiquitin protein ligase activity"/>
    <property type="evidence" value="ECO:0007669"/>
    <property type="project" value="InterPro"/>
</dbReference>
<evidence type="ECO:0000256" key="6">
    <source>
        <dbReference type="SAM" id="Coils"/>
    </source>
</evidence>
<feature type="domain" description="RING-type" evidence="8">
    <location>
        <begin position="33"/>
        <end position="70"/>
    </location>
</feature>
<feature type="region of interest" description="Disordered" evidence="7">
    <location>
        <begin position="1438"/>
        <end position="1467"/>
    </location>
</feature>
<evidence type="ECO:0000256" key="5">
    <source>
        <dbReference type="PROSITE-ProRule" id="PRU00221"/>
    </source>
</evidence>
<feature type="compositionally biased region" description="Low complexity" evidence="7">
    <location>
        <begin position="1456"/>
        <end position="1467"/>
    </location>
</feature>
<protein>
    <submittedName>
        <fullName evidence="9">Constitutively photomorphogenic 1</fullName>
    </submittedName>
</protein>
<evidence type="ECO:0000256" key="4">
    <source>
        <dbReference type="PROSITE-ProRule" id="PRU00175"/>
    </source>
</evidence>
<dbReference type="InterPro" id="IPR001680">
    <property type="entry name" value="WD40_rpt"/>
</dbReference>
<keyword evidence="2 4" id="KW-0863">Zinc-finger</keyword>
<evidence type="ECO:0000256" key="3">
    <source>
        <dbReference type="ARBA" id="ARBA00022833"/>
    </source>
</evidence>
<feature type="compositionally biased region" description="Basic and acidic residues" evidence="7">
    <location>
        <begin position="305"/>
        <end position="314"/>
    </location>
</feature>
<feature type="coiled-coil region" evidence="6">
    <location>
        <begin position="200"/>
        <end position="257"/>
    </location>
</feature>
<keyword evidence="6" id="KW-0175">Coiled coil</keyword>
<dbReference type="PROSITE" id="PS50082">
    <property type="entry name" value="WD_REPEATS_2"/>
    <property type="match status" value="2"/>
</dbReference>
<dbReference type="Pfam" id="PF13923">
    <property type="entry name" value="zf-C3HC4_2"/>
    <property type="match status" value="1"/>
</dbReference>
<keyword evidence="3" id="KW-0862">Zinc</keyword>
<feature type="compositionally biased region" description="Basic residues" evidence="7">
    <location>
        <begin position="125"/>
        <end position="136"/>
    </location>
</feature>
<feature type="compositionally biased region" description="Polar residues" evidence="7">
    <location>
        <begin position="917"/>
        <end position="927"/>
    </location>
</feature>
<dbReference type="InterPro" id="IPR017907">
    <property type="entry name" value="Znf_RING_CS"/>
</dbReference>
<organism evidence="9">
    <name type="scientific">Volvox carteri f. nagariensis</name>
    <dbReference type="NCBI Taxonomy" id="3068"/>
    <lineage>
        <taxon>Eukaryota</taxon>
        <taxon>Viridiplantae</taxon>
        <taxon>Chlorophyta</taxon>
        <taxon>core chlorophytes</taxon>
        <taxon>Chlorophyceae</taxon>
        <taxon>CS clade</taxon>
        <taxon>Chlamydomonadales</taxon>
        <taxon>Volvocaceae</taxon>
        <taxon>Volvox</taxon>
    </lineage>
</organism>
<feature type="compositionally biased region" description="Gly residues" evidence="7">
    <location>
        <begin position="289"/>
        <end position="299"/>
    </location>
</feature>
<dbReference type="SUPFAM" id="SSF57850">
    <property type="entry name" value="RING/U-box"/>
    <property type="match status" value="1"/>
</dbReference>
<dbReference type="SMART" id="SM00184">
    <property type="entry name" value="RING"/>
    <property type="match status" value="1"/>
</dbReference>
<evidence type="ECO:0000256" key="1">
    <source>
        <dbReference type="ARBA" id="ARBA00022723"/>
    </source>
</evidence>
<feature type="region of interest" description="Disordered" evidence="7">
    <location>
        <begin position="915"/>
        <end position="941"/>
    </location>
</feature>
<dbReference type="SMART" id="SM00320">
    <property type="entry name" value="WD40"/>
    <property type="match status" value="5"/>
</dbReference>
<accession>A0A481XTC4</accession>
<feature type="compositionally biased region" description="Low complexity" evidence="7">
    <location>
        <begin position="854"/>
        <end position="872"/>
    </location>
</feature>
<dbReference type="Gene3D" id="2.130.10.10">
    <property type="entry name" value="YVTN repeat-like/Quinoprotein amine dehydrogenase"/>
    <property type="match status" value="2"/>
</dbReference>
<feature type="region of interest" description="Disordered" evidence="7">
    <location>
        <begin position="854"/>
        <end position="882"/>
    </location>
</feature>
<sequence length="1500" mass="153976">MSVTTRITDDDIGRGSGHGAVLPLGLSPDDVQCPICVETIADPFVTSCGHTFCYQCISTQLKHKNSCPSCGAYLTADNIYPNFLLNKILRKAATAPPSGGVSLLDQVQRLLADNLAPPDNPPGQRARHEHHHHRHLAAGQAVVVGEVPGHLQHHQQNQHPDRGQPEATAAVVAMAAPLLPQSGAGGVGGGGDSSRRRVRLRDIDAVLEALYEAREELERRESSDALHLLLCFLQHAREHKARQMAELRQQLDCLDHDILAVAASGTPAAAAAPVTAADVAAAAAHAAAGEGGGGNGDCGDAGEAAARDEAEALARDATAAAASRRSHPHQRPLQTGTSWTSWLHRALPHLDTGDGGTAAAGHLDTDRRLEEPPLPAVAVDSAKHGTEDVGPQLQEPRPRQVHRAPLRRASWCLHTLTPAGRISSVTLDTSSLHEPGQQAEAFAAAVQHALAAATGGGAAGASTAGTASCSISVDDGDGDGGAEGTWQQPPQPAVGGEDSESAAAMAVTAVSAASAPSATGGGGEAVAEAPAVAEAAVAWGGPVTAPDQAAQRHHISGRGASGSGLYGMAVAADDRRAMPRCGSADNFMLLFSGQAAAAAAAGAAEAAMAAETEVAVASASCDAVASSGGGCEDVSTVSAAASPPRTLSAAPGPRHMLPRQQQQSAVAAEGTTGPPAAGPLRFGASAGDGDDGSGGGGGGGGGTGGRFVRDIRHRAAGEDGGGRRGESSEEDEVDVRERRRRHDRRPPPPPPPPPAHRQCPGLLGSLTGGRGGGRLMEPSAPSVPYGGDRSLPLGPAAALGGGSCAPRVVTGAVGETTAAAATPAFVLSRAGVEAVGALRHSGRDSAAACTAVAAGQQQQPPPGRLAAAAMEGPEAEGADGEQGEDLAAVHAAKRRRMLSQFDLLERCYLKMRAPGRTPTTRRVSGTGSALHPKLHPIPGTERVPNSLSLAVATAAATTGAAAATAATTAPPRPGWPGLLTFPTHLQNPLSGSQAGAGGHIGAAGACGGAHPHRVPAGPRGQCNCEGDGAHGHGDGGGGDPDLEDFSAVLAAATQYSRLELLAEIPRHGLGSAAAGAIPSGNAGGGGGGGLQILSSIEFDMSEDLFATAGVVPRILVYDYQTLLSSRHHPHHPHQPPPRPVTELTARSKLSCLSYSRGVRQHLLAADYLGGVALWDTEAGMQIQDYEAHERRVWGVDFCPHPSRHHYFASGSDDGLVKLWSTQQASSCLALELRGNVCCVEFHPHHPHLLAVGSALHCAAVYDLRQPAAPLHTLLGHRRAVSYVRWLSNRHELVTASTDNTLKLWSLSPPPPPAPSAQPVPGAPTSAAPVAAATPHQHHQHHHYQHTAHFNDPTASAAMTAATAAASGFPGVGSATSTPFPVCAELVRTFCGHVNERNFVGLATDGDYVACGSERHEVFVYHRSLPQPALRFSFAGRVHESERGGAGPPHQPHPHSPHQGPNYQQQQQPNHFVTALQWRRNSPHLLAANSAGCLWLLGLKL</sequence>
<name>A0A481XTC4_VOLCA</name>
<feature type="repeat" description="WD" evidence="5">
    <location>
        <begin position="1185"/>
        <end position="1229"/>
    </location>
</feature>
<feature type="region of interest" description="Disordered" evidence="7">
    <location>
        <begin position="456"/>
        <end position="502"/>
    </location>
</feature>
<feature type="region of interest" description="Disordered" evidence="7">
    <location>
        <begin position="381"/>
        <end position="402"/>
    </location>
</feature>
<dbReference type="InterPro" id="IPR015943">
    <property type="entry name" value="WD40/YVTN_repeat-like_dom_sf"/>
</dbReference>
<feature type="region of interest" description="Disordered" evidence="7">
    <location>
        <begin position="632"/>
        <end position="785"/>
    </location>
</feature>
<evidence type="ECO:0000256" key="7">
    <source>
        <dbReference type="SAM" id="MobiDB-lite"/>
    </source>
</evidence>
<dbReference type="GO" id="GO:0008270">
    <property type="term" value="F:zinc ion binding"/>
    <property type="evidence" value="ECO:0007669"/>
    <property type="project" value="UniProtKB-KW"/>
</dbReference>
<proteinExistence type="evidence at transcript level"/>
<gene>
    <name evidence="9" type="primary">COP1</name>
</gene>
<dbReference type="EMBL" id="MH594494">
    <property type="protein sequence ID" value="QBK46737.1"/>
    <property type="molecule type" value="mRNA"/>
</dbReference>
<dbReference type="GO" id="GO:0043161">
    <property type="term" value="P:proteasome-mediated ubiquitin-dependent protein catabolic process"/>
    <property type="evidence" value="ECO:0007669"/>
    <property type="project" value="TreeGrafter"/>
</dbReference>
<dbReference type="InterPro" id="IPR001841">
    <property type="entry name" value="Znf_RING"/>
</dbReference>
<feature type="compositionally biased region" description="Acidic residues" evidence="7">
    <location>
        <begin position="873"/>
        <end position="882"/>
    </location>
</feature>
<feature type="compositionally biased region" description="Basic and acidic residues" evidence="7">
    <location>
        <begin position="707"/>
        <end position="727"/>
    </location>
</feature>
<keyword evidence="5" id="KW-0853">WD repeat</keyword>
<feature type="region of interest" description="Disordered" evidence="7">
    <location>
        <begin position="113"/>
        <end position="136"/>
    </location>
</feature>
<dbReference type="PROSITE" id="PS00518">
    <property type="entry name" value="ZF_RING_1"/>
    <property type="match status" value="1"/>
</dbReference>
<evidence type="ECO:0000256" key="2">
    <source>
        <dbReference type="ARBA" id="ARBA00022771"/>
    </source>
</evidence>
<dbReference type="CDD" id="cd16504">
    <property type="entry name" value="RING-HC_COP1"/>
    <property type="match status" value="1"/>
</dbReference>
<dbReference type="InterPro" id="IPR013083">
    <property type="entry name" value="Znf_RING/FYVE/PHD"/>
</dbReference>
<dbReference type="PANTHER" id="PTHR44080">
    <property type="entry name" value="E3 UBIQUITIN-PROTEIN LIGASE COP1"/>
    <property type="match status" value="1"/>
</dbReference>
<dbReference type="SUPFAM" id="SSF50978">
    <property type="entry name" value="WD40 repeat-like"/>
    <property type="match status" value="1"/>
</dbReference>
<feature type="compositionally biased region" description="Low complexity" evidence="7">
    <location>
        <begin position="665"/>
        <end position="687"/>
    </location>
</feature>
<feature type="compositionally biased region" description="Gly residues" evidence="7">
    <location>
        <begin position="692"/>
        <end position="705"/>
    </location>
</feature>
<dbReference type="PROSITE" id="PS50294">
    <property type="entry name" value="WD_REPEATS_REGION"/>
    <property type="match status" value="2"/>
</dbReference>